<dbReference type="Proteomes" id="UP000798808">
    <property type="component" value="Unassembled WGS sequence"/>
</dbReference>
<name>A0ABW9RJS9_9BACT</name>
<dbReference type="Pfam" id="PF20391">
    <property type="entry name" value="DUF6686"/>
    <property type="match status" value="1"/>
</dbReference>
<dbReference type="RefSeq" id="WP_155170087.1">
    <property type="nucleotide sequence ID" value="NZ_BAAAFL010000043.1"/>
</dbReference>
<evidence type="ECO:0000313" key="2">
    <source>
        <dbReference type="Proteomes" id="UP000798808"/>
    </source>
</evidence>
<reference evidence="1 2" key="1">
    <citation type="submission" date="2019-02" db="EMBL/GenBank/DDBJ databases">
        <authorList>
            <person name="Goldberg S.R."/>
            <person name="Haltli B.A."/>
            <person name="Correa H."/>
            <person name="Russell K.G."/>
        </authorList>
    </citation>
    <scope>NUCLEOTIDE SEQUENCE [LARGE SCALE GENOMIC DNA]</scope>
    <source>
        <strain evidence="1 2">JCM 16186</strain>
    </source>
</reference>
<sequence>MCNYSQHIILSESDNAQVSWCKGCQGYFVIFSSCALSFSDFELGHFRNILLNLSDGDFHYDFPGGRQVLIKDHGASPGICLTQKQADDLEQLIAEAQTVVEAFKIIYHYNTD</sequence>
<evidence type="ECO:0000313" key="1">
    <source>
        <dbReference type="EMBL" id="MTI24268.1"/>
    </source>
</evidence>
<comment type="caution">
    <text evidence="1">The sequence shown here is derived from an EMBL/GenBank/DDBJ whole genome shotgun (WGS) entry which is preliminary data.</text>
</comment>
<keyword evidence="2" id="KW-1185">Reference proteome</keyword>
<organism evidence="1 2">
    <name type="scientific">Fulvivirga kasyanovii</name>
    <dbReference type="NCBI Taxonomy" id="396812"/>
    <lineage>
        <taxon>Bacteria</taxon>
        <taxon>Pseudomonadati</taxon>
        <taxon>Bacteroidota</taxon>
        <taxon>Cytophagia</taxon>
        <taxon>Cytophagales</taxon>
        <taxon>Fulvivirgaceae</taxon>
        <taxon>Fulvivirga</taxon>
    </lineage>
</organism>
<accession>A0ABW9RJS9</accession>
<proteinExistence type="predicted"/>
<dbReference type="InterPro" id="IPR046508">
    <property type="entry name" value="DUF6686"/>
</dbReference>
<dbReference type="EMBL" id="SMLW01000390">
    <property type="protein sequence ID" value="MTI24268.1"/>
    <property type="molecule type" value="Genomic_DNA"/>
</dbReference>
<gene>
    <name evidence="1" type="ORF">E1163_04850</name>
</gene>
<protein>
    <submittedName>
        <fullName evidence="1">Uncharacterized protein</fullName>
    </submittedName>
</protein>